<dbReference type="PROSITE" id="PS00018">
    <property type="entry name" value="EF_HAND_1"/>
    <property type="match status" value="2"/>
</dbReference>
<evidence type="ECO:0000313" key="6">
    <source>
        <dbReference type="Proteomes" id="UP000823749"/>
    </source>
</evidence>
<name>A0AAV6J8G7_9ERIC</name>
<dbReference type="Proteomes" id="UP000823749">
    <property type="component" value="Chromosome 8"/>
</dbReference>
<keyword evidence="2" id="KW-0677">Repeat</keyword>
<evidence type="ECO:0000256" key="3">
    <source>
        <dbReference type="ARBA" id="ARBA00022837"/>
    </source>
</evidence>
<sequence>MGTMIISFCTFISCIITFSTWVRHSLFSTWKGWAEARKGQNTGAGVTAHLEPCPDQVPNERTLLLRGEVEVVMEKLGILYDPSRDEIREKLGSDDIADLLDEKELGLEEAKEAFDVFDENTDGFIDGNELEKVLCKLGFEGFSGKEYCERMIGAFDENRDGVIDFSEFVKLLEKCSW</sequence>
<proteinExistence type="predicted"/>
<dbReference type="InterPro" id="IPR018247">
    <property type="entry name" value="EF_Hand_1_Ca_BS"/>
</dbReference>
<gene>
    <name evidence="5" type="ORF">RHGRI_024121</name>
</gene>
<dbReference type="PROSITE" id="PS50222">
    <property type="entry name" value="EF_HAND_2"/>
    <property type="match status" value="2"/>
</dbReference>
<evidence type="ECO:0000259" key="4">
    <source>
        <dbReference type="PROSITE" id="PS50222"/>
    </source>
</evidence>
<accession>A0AAV6J8G7</accession>
<dbReference type="SMART" id="SM00054">
    <property type="entry name" value="EFh"/>
    <property type="match status" value="2"/>
</dbReference>
<dbReference type="GO" id="GO:0005509">
    <property type="term" value="F:calcium ion binding"/>
    <property type="evidence" value="ECO:0007669"/>
    <property type="project" value="InterPro"/>
</dbReference>
<comment type="caution">
    <text evidence="5">The sequence shown here is derived from an EMBL/GenBank/DDBJ whole genome shotgun (WGS) entry which is preliminary data.</text>
</comment>
<keyword evidence="1" id="KW-0479">Metal-binding</keyword>
<protein>
    <recommendedName>
        <fullName evidence="4">EF-hand domain-containing protein</fullName>
    </recommendedName>
</protein>
<feature type="domain" description="EF-hand" evidence="4">
    <location>
        <begin position="105"/>
        <end position="140"/>
    </location>
</feature>
<organism evidence="5 6">
    <name type="scientific">Rhododendron griersonianum</name>
    <dbReference type="NCBI Taxonomy" id="479676"/>
    <lineage>
        <taxon>Eukaryota</taxon>
        <taxon>Viridiplantae</taxon>
        <taxon>Streptophyta</taxon>
        <taxon>Embryophyta</taxon>
        <taxon>Tracheophyta</taxon>
        <taxon>Spermatophyta</taxon>
        <taxon>Magnoliopsida</taxon>
        <taxon>eudicotyledons</taxon>
        <taxon>Gunneridae</taxon>
        <taxon>Pentapetalae</taxon>
        <taxon>asterids</taxon>
        <taxon>Ericales</taxon>
        <taxon>Ericaceae</taxon>
        <taxon>Ericoideae</taxon>
        <taxon>Rhodoreae</taxon>
        <taxon>Rhododendron</taxon>
    </lineage>
</organism>
<dbReference type="InterPro" id="IPR011992">
    <property type="entry name" value="EF-hand-dom_pair"/>
</dbReference>
<keyword evidence="6" id="KW-1185">Reference proteome</keyword>
<dbReference type="Gene3D" id="1.10.238.10">
    <property type="entry name" value="EF-hand"/>
    <property type="match status" value="1"/>
</dbReference>
<evidence type="ECO:0000256" key="1">
    <source>
        <dbReference type="ARBA" id="ARBA00022723"/>
    </source>
</evidence>
<dbReference type="EMBL" id="JACTNZ010000008">
    <property type="protein sequence ID" value="KAG5536590.1"/>
    <property type="molecule type" value="Genomic_DNA"/>
</dbReference>
<dbReference type="Pfam" id="PF13499">
    <property type="entry name" value="EF-hand_7"/>
    <property type="match status" value="1"/>
</dbReference>
<dbReference type="PANTHER" id="PTHR10891">
    <property type="entry name" value="EF-HAND CALCIUM-BINDING DOMAIN CONTAINING PROTEIN"/>
    <property type="match status" value="1"/>
</dbReference>
<dbReference type="CDD" id="cd00051">
    <property type="entry name" value="EFh"/>
    <property type="match status" value="1"/>
</dbReference>
<evidence type="ECO:0000256" key="2">
    <source>
        <dbReference type="ARBA" id="ARBA00022737"/>
    </source>
</evidence>
<keyword evidence="3" id="KW-0106">Calcium</keyword>
<feature type="domain" description="EF-hand" evidence="4">
    <location>
        <begin position="143"/>
        <end position="177"/>
    </location>
</feature>
<dbReference type="InterPro" id="IPR039647">
    <property type="entry name" value="EF_hand_pair_protein_CML-like"/>
</dbReference>
<dbReference type="SUPFAM" id="SSF47473">
    <property type="entry name" value="EF-hand"/>
    <property type="match status" value="1"/>
</dbReference>
<reference evidence="5" key="1">
    <citation type="submission" date="2020-08" db="EMBL/GenBank/DDBJ databases">
        <title>Plant Genome Project.</title>
        <authorList>
            <person name="Zhang R.-G."/>
        </authorList>
    </citation>
    <scope>NUCLEOTIDE SEQUENCE</scope>
    <source>
        <strain evidence="5">WSP0</strain>
        <tissue evidence="5">Leaf</tissue>
    </source>
</reference>
<dbReference type="InterPro" id="IPR002048">
    <property type="entry name" value="EF_hand_dom"/>
</dbReference>
<dbReference type="AlphaFoldDB" id="A0AAV6J8G7"/>
<evidence type="ECO:0000313" key="5">
    <source>
        <dbReference type="EMBL" id="KAG5536590.1"/>
    </source>
</evidence>